<dbReference type="InterPro" id="IPR007860">
    <property type="entry name" value="DNA_mmatch_repair_MutS_con_dom"/>
</dbReference>
<dbReference type="InterPro" id="IPR000432">
    <property type="entry name" value="DNA_mismatch_repair_MutS_C"/>
</dbReference>
<evidence type="ECO:0000256" key="3">
    <source>
        <dbReference type="ARBA" id="ARBA00022840"/>
    </source>
</evidence>
<evidence type="ECO:0000256" key="2">
    <source>
        <dbReference type="ARBA" id="ARBA00022741"/>
    </source>
</evidence>
<dbReference type="InterPro" id="IPR036187">
    <property type="entry name" value="DNA_mismatch_repair_MutS_sf"/>
</dbReference>
<comment type="similarity">
    <text evidence="1">Belongs to the DNA mismatch repair MutS family.</text>
</comment>
<dbReference type="InterPro" id="IPR045076">
    <property type="entry name" value="MutS"/>
</dbReference>
<dbReference type="SUPFAM" id="SSF53150">
    <property type="entry name" value="DNA repair protein MutS, domain II"/>
    <property type="match status" value="1"/>
</dbReference>
<organism evidence="9 10">
    <name type="scientific">Apolygus lucorum</name>
    <name type="common">Small green plant bug</name>
    <name type="synonym">Lygocoris lucorum</name>
    <dbReference type="NCBI Taxonomy" id="248454"/>
    <lineage>
        <taxon>Eukaryota</taxon>
        <taxon>Metazoa</taxon>
        <taxon>Ecdysozoa</taxon>
        <taxon>Arthropoda</taxon>
        <taxon>Hexapoda</taxon>
        <taxon>Insecta</taxon>
        <taxon>Pterygota</taxon>
        <taxon>Neoptera</taxon>
        <taxon>Paraneoptera</taxon>
        <taxon>Hemiptera</taxon>
        <taxon>Heteroptera</taxon>
        <taxon>Panheteroptera</taxon>
        <taxon>Cimicomorpha</taxon>
        <taxon>Miridae</taxon>
        <taxon>Mirini</taxon>
        <taxon>Apolygus</taxon>
    </lineage>
</organism>
<keyword evidence="10" id="KW-1185">Reference proteome</keyword>
<dbReference type="InterPro" id="IPR007696">
    <property type="entry name" value="DNA_mismatch_repair_MutS_core"/>
</dbReference>
<keyword evidence="3" id="KW-0067">ATP-binding</keyword>
<evidence type="ECO:0000256" key="6">
    <source>
        <dbReference type="SAM" id="MobiDB-lite"/>
    </source>
</evidence>
<feature type="compositionally biased region" description="Polar residues" evidence="6">
    <location>
        <begin position="207"/>
        <end position="218"/>
    </location>
</feature>
<dbReference type="SUPFAM" id="SSF52540">
    <property type="entry name" value="P-loop containing nucleoside triphosphate hydrolases"/>
    <property type="match status" value="1"/>
</dbReference>
<dbReference type="GO" id="GO:0005634">
    <property type="term" value="C:nucleus"/>
    <property type="evidence" value="ECO:0007669"/>
    <property type="project" value="TreeGrafter"/>
</dbReference>
<dbReference type="Gene3D" id="1.10.1420.10">
    <property type="match status" value="2"/>
</dbReference>
<evidence type="ECO:0000313" key="10">
    <source>
        <dbReference type="Proteomes" id="UP000466442"/>
    </source>
</evidence>
<dbReference type="EMBL" id="WIXP02000008">
    <property type="protein sequence ID" value="KAF6206155.1"/>
    <property type="molecule type" value="Genomic_DNA"/>
</dbReference>
<comment type="caution">
    <text evidence="9">The sequence shown here is derived from an EMBL/GenBank/DDBJ whole genome shotgun (WGS) entry which is preliminary data.</text>
</comment>
<dbReference type="GO" id="GO:0140664">
    <property type="term" value="F:ATP-dependent DNA damage sensor activity"/>
    <property type="evidence" value="ECO:0007669"/>
    <property type="project" value="InterPro"/>
</dbReference>
<dbReference type="AlphaFoldDB" id="A0A8S9XEX1"/>
<evidence type="ECO:0000256" key="4">
    <source>
        <dbReference type="ARBA" id="ARBA00023125"/>
    </source>
</evidence>
<dbReference type="InterPro" id="IPR036678">
    <property type="entry name" value="MutS_con_dom_sf"/>
</dbReference>
<evidence type="ECO:0000256" key="1">
    <source>
        <dbReference type="ARBA" id="ARBA00006271"/>
    </source>
</evidence>
<dbReference type="SUPFAM" id="SSF48334">
    <property type="entry name" value="DNA repair protein MutS, domain III"/>
    <property type="match status" value="1"/>
</dbReference>
<evidence type="ECO:0008006" key="11">
    <source>
        <dbReference type="Google" id="ProtNLM"/>
    </source>
</evidence>
<dbReference type="GO" id="GO:0030983">
    <property type="term" value="F:mismatched DNA binding"/>
    <property type="evidence" value="ECO:0007669"/>
    <property type="project" value="InterPro"/>
</dbReference>
<sequence>MNVMRPHPTQNRGKGRILRKNHTDLNIFQTIRAGTKNALRSGRGGSISSGNAIGSSSLSRLQWSNQRSGTVSTSEAPSVARILMSEADRSQWTSGVDGGHKSSAADETSAEQHHQRPNHTPLEGPMFQPVPENIHQPVGFFDDILNNPTWSNNDQNNVLVVDDNEGVEIPFPSSPFVAPNHDEGAFFSMDQVLQNDRASADPDEQPVQESVDVSSNVEPSASKDDYNCFFKAPILPSKGSSSNRLDNDYESIFETPMRVRELPRLSTPLYSPRISSDYSPSNSKTNLSREKMKTTKSTGATSSSVDPPVIVALTEGRGYAVGEVGLAFIDLNKPILTLSQISDCQTYAKTLSKIHLFNPTELIVPDTFISDRNTSALYKSVTEYFLSVKVVSLKRIYFNSEQGLEVVRDLCLPEFSSVDIITLRKYYALAAAAALLKYIEHEHNTVYAKQSIQVCFQGPKGVVALDMATSRRLELVKTHGDMVNPEKYSLMGIMDSTVTLGGRRRLRSEILQPPASKKVIEDRLDVVTFLVDNPSLLASLQGALVKFSNAEKLMWLCRKSPDFKQEKKTNETMTNYVLLLKSSLENIPPLRDVLSETDHDFLINIRDELADQRFQQMGELISKKIHPDAKPTKGYQSSEINRCFSIKDEVNGLLDIARATYSNLVQEIQDLITNLADEHDIPLKMNQSAELGFHGQYVLPKNSEILSTQIPSIFTDVKIKGNTCHVSTDAMFSLNVRVRRALQEIQLISNVVLFELIKELRPSVGCLYKLCGNVSSLDVLCSLAKYSMTPNFVCPTFGEVLDVRGGRHPVLDYIDPIKPTPNDIFASKIKNVNIITGPNMSGKTVYLLQIALLQIMAQIGSFVPAESAEFRIADHIYVRKDCSETVENKASAFTVEVKEIMYCLNTMTDTSLIVLDEICTEESDKEHPESKMNVLQIAALWQETGDFLVILEIRHQLLQNPGINIICPDIAVPLVTNVVDCPQARFGSLHPGPSQTIQNFAAQSYRPQHQASQKPKDR</sequence>
<protein>
    <recommendedName>
        <fullName evidence="11">DNA mismatch repair proteins mutS family domain-containing protein</fullName>
    </recommendedName>
</protein>
<feature type="compositionally biased region" description="Basic and acidic residues" evidence="6">
    <location>
        <begin position="98"/>
        <end position="114"/>
    </location>
</feature>
<gene>
    <name evidence="9" type="ORF">GE061_017380</name>
</gene>
<keyword evidence="2" id="KW-0547">Nucleotide-binding</keyword>
<feature type="region of interest" description="Disordered" evidence="6">
    <location>
        <begin position="196"/>
        <end position="218"/>
    </location>
</feature>
<reference evidence="9" key="1">
    <citation type="journal article" date="2021" name="Mol. Ecol. Resour.">
        <title>Apolygus lucorum genome provides insights into omnivorousness and mesophyll feeding.</title>
        <authorList>
            <person name="Liu Y."/>
            <person name="Liu H."/>
            <person name="Wang H."/>
            <person name="Huang T."/>
            <person name="Liu B."/>
            <person name="Yang B."/>
            <person name="Yin L."/>
            <person name="Li B."/>
            <person name="Zhang Y."/>
            <person name="Zhang S."/>
            <person name="Jiang F."/>
            <person name="Zhang X."/>
            <person name="Ren Y."/>
            <person name="Wang B."/>
            <person name="Wang S."/>
            <person name="Lu Y."/>
            <person name="Wu K."/>
            <person name="Fan W."/>
            <person name="Wang G."/>
        </authorList>
    </citation>
    <scope>NUCLEOTIDE SEQUENCE</scope>
    <source>
        <strain evidence="9">12Hb</strain>
    </source>
</reference>
<keyword evidence="5" id="KW-0469">Meiosis</keyword>
<dbReference type="Proteomes" id="UP000466442">
    <property type="component" value="Unassembled WGS sequence"/>
</dbReference>
<dbReference type="GO" id="GO:0006298">
    <property type="term" value="P:mismatch repair"/>
    <property type="evidence" value="ECO:0007669"/>
    <property type="project" value="InterPro"/>
</dbReference>
<feature type="domain" description="DNA mismatch repair proteins mutS family" evidence="8">
    <location>
        <begin position="830"/>
        <end position="980"/>
    </location>
</feature>
<evidence type="ECO:0000259" key="8">
    <source>
        <dbReference type="SMART" id="SM00534"/>
    </source>
</evidence>
<feature type="region of interest" description="Disordered" evidence="6">
    <location>
        <begin position="271"/>
        <end position="303"/>
    </location>
</feature>
<dbReference type="OrthoDB" id="10252754at2759"/>
<feature type="compositionally biased region" description="Polar residues" evidence="6">
    <location>
        <begin position="273"/>
        <end position="286"/>
    </location>
</feature>
<dbReference type="SMART" id="SM00534">
    <property type="entry name" value="MUTSac"/>
    <property type="match status" value="1"/>
</dbReference>
<evidence type="ECO:0000256" key="5">
    <source>
        <dbReference type="ARBA" id="ARBA00023254"/>
    </source>
</evidence>
<dbReference type="Gene3D" id="3.40.50.300">
    <property type="entry name" value="P-loop containing nucleotide triphosphate hydrolases"/>
    <property type="match status" value="1"/>
</dbReference>
<keyword evidence="4" id="KW-0238">DNA-binding</keyword>
<feature type="region of interest" description="Disordered" evidence="6">
    <location>
        <begin position="89"/>
        <end position="125"/>
    </location>
</feature>
<dbReference type="PANTHER" id="PTHR11361:SF21">
    <property type="entry name" value="MUTS PROTEIN HOMOLOG 4"/>
    <property type="match status" value="1"/>
</dbReference>
<evidence type="ECO:0000259" key="7">
    <source>
        <dbReference type="SMART" id="SM00533"/>
    </source>
</evidence>
<dbReference type="Pfam" id="PF05192">
    <property type="entry name" value="MutS_III"/>
    <property type="match status" value="1"/>
</dbReference>
<dbReference type="SMART" id="SM00533">
    <property type="entry name" value="MUTSd"/>
    <property type="match status" value="1"/>
</dbReference>
<dbReference type="Pfam" id="PF00488">
    <property type="entry name" value="MutS_V"/>
    <property type="match status" value="1"/>
</dbReference>
<dbReference type="Pfam" id="PF05188">
    <property type="entry name" value="MutS_II"/>
    <property type="match status" value="1"/>
</dbReference>
<dbReference type="Gene3D" id="3.30.420.110">
    <property type="entry name" value="MutS, connector domain"/>
    <property type="match status" value="1"/>
</dbReference>
<name>A0A8S9XEX1_APOLU</name>
<dbReference type="PANTHER" id="PTHR11361">
    <property type="entry name" value="DNA MISMATCH REPAIR PROTEIN MUTS FAMILY MEMBER"/>
    <property type="match status" value="1"/>
</dbReference>
<dbReference type="FunFam" id="3.30.420.110:FF:000003">
    <property type="entry name" value="mutS protein homolog 4"/>
    <property type="match status" value="1"/>
</dbReference>
<dbReference type="GO" id="GO:0007131">
    <property type="term" value="P:reciprocal meiotic recombination"/>
    <property type="evidence" value="ECO:0007669"/>
    <property type="project" value="TreeGrafter"/>
</dbReference>
<evidence type="ECO:0000313" key="9">
    <source>
        <dbReference type="EMBL" id="KAF6206155.1"/>
    </source>
</evidence>
<proteinExistence type="inferred from homology"/>
<accession>A0A8S9XEX1</accession>
<dbReference type="GO" id="GO:0005524">
    <property type="term" value="F:ATP binding"/>
    <property type="evidence" value="ECO:0007669"/>
    <property type="project" value="UniProtKB-KW"/>
</dbReference>
<feature type="domain" description="DNA mismatch repair protein MutS core" evidence="7">
    <location>
        <begin position="485"/>
        <end position="814"/>
    </location>
</feature>
<dbReference type="InterPro" id="IPR027417">
    <property type="entry name" value="P-loop_NTPase"/>
</dbReference>